<dbReference type="GO" id="GO:0071555">
    <property type="term" value="P:cell wall organization"/>
    <property type="evidence" value="ECO:0007669"/>
    <property type="project" value="TreeGrafter"/>
</dbReference>
<dbReference type="InterPro" id="IPR001460">
    <property type="entry name" value="PCN-bd_Tpept"/>
</dbReference>
<dbReference type="InterPro" id="IPR036138">
    <property type="entry name" value="PBP_dimer_sf"/>
</dbReference>
<comment type="caution">
    <text evidence="6">The sequence shown here is derived from an EMBL/GenBank/DDBJ whole genome shotgun (WGS) entry which is preliminary data.</text>
</comment>
<dbReference type="InterPro" id="IPR005311">
    <property type="entry name" value="PBP_dimer"/>
</dbReference>
<name>A0A1G2F4P8_9BACT</name>
<evidence type="ECO:0008006" key="8">
    <source>
        <dbReference type="Google" id="ProtNLM"/>
    </source>
</evidence>
<dbReference type="PANTHER" id="PTHR30627:SF1">
    <property type="entry name" value="PEPTIDOGLYCAN D,D-TRANSPEPTIDASE FTSI"/>
    <property type="match status" value="1"/>
</dbReference>
<protein>
    <recommendedName>
        <fullName evidence="8">Penicillin-binding protein transpeptidase domain-containing protein</fullName>
    </recommendedName>
</protein>
<keyword evidence="3" id="KW-1133">Transmembrane helix</keyword>
<proteinExistence type="predicted"/>
<evidence type="ECO:0000313" key="7">
    <source>
        <dbReference type="Proteomes" id="UP000176787"/>
    </source>
</evidence>
<accession>A0A1G2F4P8</accession>
<dbReference type="Pfam" id="PF03717">
    <property type="entry name" value="PBP_dimer"/>
    <property type="match status" value="1"/>
</dbReference>
<organism evidence="6 7">
    <name type="scientific">Candidatus Niyogibacteria bacterium RIFCSPLOWO2_12_FULL_41_13</name>
    <dbReference type="NCBI Taxonomy" id="1801726"/>
    <lineage>
        <taxon>Bacteria</taxon>
        <taxon>Candidatus Niyogiibacteriota</taxon>
    </lineage>
</organism>
<dbReference type="Gene3D" id="3.40.710.10">
    <property type="entry name" value="DD-peptidase/beta-lactamase superfamily"/>
    <property type="match status" value="1"/>
</dbReference>
<feature type="domain" description="Penicillin-binding protein dimerisation" evidence="5">
    <location>
        <begin position="51"/>
        <end position="197"/>
    </location>
</feature>
<evidence type="ECO:0000259" key="5">
    <source>
        <dbReference type="Pfam" id="PF03717"/>
    </source>
</evidence>
<dbReference type="SUPFAM" id="SSF56519">
    <property type="entry name" value="Penicillin binding protein dimerisation domain"/>
    <property type="match status" value="1"/>
</dbReference>
<dbReference type="Gene3D" id="3.90.1310.10">
    <property type="entry name" value="Penicillin-binding protein 2a (Domain 2)"/>
    <property type="match status" value="1"/>
</dbReference>
<evidence type="ECO:0000256" key="2">
    <source>
        <dbReference type="ARBA" id="ARBA00023136"/>
    </source>
</evidence>
<evidence type="ECO:0000256" key="3">
    <source>
        <dbReference type="SAM" id="Phobius"/>
    </source>
</evidence>
<dbReference type="EMBL" id="MHMS01000002">
    <property type="protein sequence ID" value="OGZ32752.1"/>
    <property type="molecule type" value="Genomic_DNA"/>
</dbReference>
<evidence type="ECO:0000256" key="1">
    <source>
        <dbReference type="ARBA" id="ARBA00004370"/>
    </source>
</evidence>
<dbReference type="Pfam" id="PF00905">
    <property type="entry name" value="Transpeptidase"/>
    <property type="match status" value="1"/>
</dbReference>
<dbReference type="SUPFAM" id="SSF56601">
    <property type="entry name" value="beta-lactamase/transpeptidase-like"/>
    <property type="match status" value="1"/>
</dbReference>
<dbReference type="InterPro" id="IPR012338">
    <property type="entry name" value="Beta-lactam/transpept-like"/>
</dbReference>
<sequence>MDEKWRLTFIFAALLLVGGAILFKLYLLQIVSHSYYSSLSEKQHSSSKNFPPKRGEIFFQDKSGKPRLAAATKNGYLIYINPKELEKSKSDYEKVYLRISEIMNGKNEILTKDEFLALAGKKNDPFEVFAHKVEKDIADKINKLSIKGIGAAPESWRYYPASSLASQILGFVGYNGDKLQGRYGAEETYEDVLSGRSDYLKNDGFVENFLGFGKKFFLPPSEGNDLILTIEPAVQIFFEKKLGEALEKYGAEKAGGIILNPKTGKILAMASRPDFDPNRYYEIKNFEKFKNPSIQNIYEFGSVIKPLTVAAGLDAGAITRNTTYFDRGFVKIGSYEIKNFDEKGRGKADIQKILNESLNTGAVFIQQKLGQEKFYQYFKNYGLGEKTGVNLKYEREGDLGNLAKGKEIEYATASFGQGIAFTPLALARALSSLANGGYLIKPYIAEKIVKSGLPDKDLKPAINVEENRVIKKETSEEITKMLVRVVDEALLGGKIKLANYTVAAKTGTAQISKKDGRGYSDEYLHSFFGYAPAFDPQFLIVIFLEKPKGVRYASQSLGEPFGEIMKFLLNYYETPPDR</sequence>
<reference evidence="6 7" key="1">
    <citation type="journal article" date="2016" name="Nat. Commun.">
        <title>Thousands of microbial genomes shed light on interconnected biogeochemical processes in an aquifer system.</title>
        <authorList>
            <person name="Anantharaman K."/>
            <person name="Brown C.T."/>
            <person name="Hug L.A."/>
            <person name="Sharon I."/>
            <person name="Castelle C.J."/>
            <person name="Probst A.J."/>
            <person name="Thomas B.C."/>
            <person name="Singh A."/>
            <person name="Wilkins M.J."/>
            <person name="Karaoz U."/>
            <person name="Brodie E.L."/>
            <person name="Williams K.H."/>
            <person name="Hubbard S.S."/>
            <person name="Banfield J.F."/>
        </authorList>
    </citation>
    <scope>NUCLEOTIDE SEQUENCE [LARGE SCALE GENOMIC DNA]</scope>
</reference>
<keyword evidence="2 3" id="KW-0472">Membrane</keyword>
<dbReference type="STRING" id="1801726.A3H02_02110"/>
<dbReference type="GO" id="GO:0008658">
    <property type="term" value="F:penicillin binding"/>
    <property type="evidence" value="ECO:0007669"/>
    <property type="project" value="InterPro"/>
</dbReference>
<dbReference type="GO" id="GO:0005886">
    <property type="term" value="C:plasma membrane"/>
    <property type="evidence" value="ECO:0007669"/>
    <property type="project" value="TreeGrafter"/>
</dbReference>
<keyword evidence="3" id="KW-0812">Transmembrane</keyword>
<dbReference type="PANTHER" id="PTHR30627">
    <property type="entry name" value="PEPTIDOGLYCAN D,D-TRANSPEPTIDASE"/>
    <property type="match status" value="1"/>
</dbReference>
<dbReference type="Gene3D" id="3.30.450.330">
    <property type="match status" value="1"/>
</dbReference>
<feature type="domain" description="Penicillin-binding protein transpeptidase" evidence="4">
    <location>
        <begin position="257"/>
        <end position="565"/>
    </location>
</feature>
<evidence type="ECO:0000259" key="4">
    <source>
        <dbReference type="Pfam" id="PF00905"/>
    </source>
</evidence>
<dbReference type="AlphaFoldDB" id="A0A1G2F4P8"/>
<dbReference type="Proteomes" id="UP000176787">
    <property type="component" value="Unassembled WGS sequence"/>
</dbReference>
<dbReference type="InterPro" id="IPR050515">
    <property type="entry name" value="Beta-lactam/transpept"/>
</dbReference>
<feature type="transmembrane region" description="Helical" evidence="3">
    <location>
        <begin position="7"/>
        <end position="28"/>
    </location>
</feature>
<evidence type="ECO:0000313" key="6">
    <source>
        <dbReference type="EMBL" id="OGZ32752.1"/>
    </source>
</evidence>
<comment type="subcellular location">
    <subcellularLocation>
        <location evidence="1">Membrane</location>
    </subcellularLocation>
</comment>
<gene>
    <name evidence="6" type="ORF">A3H02_02110</name>
</gene>